<evidence type="ECO:0000256" key="1">
    <source>
        <dbReference type="ARBA" id="ARBA00022801"/>
    </source>
</evidence>
<dbReference type="Pfam" id="PF13426">
    <property type="entry name" value="PAS_9"/>
    <property type="match status" value="1"/>
</dbReference>
<dbReference type="PANTHER" id="PTHR43156:SF2">
    <property type="entry name" value="STAGE II SPORULATION PROTEIN E"/>
    <property type="match status" value="1"/>
</dbReference>
<dbReference type="EMBL" id="JACHVY010000005">
    <property type="protein sequence ID" value="MBB2903188.1"/>
    <property type="molecule type" value="Genomic_DNA"/>
</dbReference>
<keyword evidence="1" id="KW-0378">Hydrolase</keyword>
<dbReference type="PROSITE" id="PS50112">
    <property type="entry name" value="PAS"/>
    <property type="match status" value="1"/>
</dbReference>
<feature type="compositionally biased region" description="Basic and acidic residues" evidence="2">
    <location>
        <begin position="307"/>
        <end position="319"/>
    </location>
</feature>
<sequence>MVHEHPAAVLLLDAVTGDVVYVNDRARQLAPHAQLPLHVQQWSRLARLEVAPHQAPAAGTGARTLEQVAAGDPTTGQQIGTLLRLTTDPDNQPDQPGAGLDTEPDTKPDTEPDTGQTLWAIGTPLHAAPASLHARSMLVLMPVHLPQLSSRSGVEPDSDTGTGADTRGRGGAVALPSPGSVLATSSVLAGSLAMAISQPTGPNREDNPLLWVSPSFEHVTGYTAAQAVGRDCRFLQGPDTDPTTVAHLREAIRAERTVSVTLLNYRHDGSAFHNHLIVSPVFDATGRLSHHVSVQSDVTQQVLTARERDRARAAEEQARTAEGQARSAEEQARAAEKRARMAGEQARAAGERARTAQAGAEASERFGRVLLALSEALAAAVTVDDVARTVTDVVAAELGAAGGGLMLADPARTRLDYVSMAAMPPGIDASWSRIDWEEDAPPAVAVRTRQAIFHRDSAAMSSAHPNIHTHAAVPQMGATVNLPLIAADEVIGAVFLWWTQAQELPPAQRAALEALARYAAQAVQRASLLAQRRSAAQVLQQSLLTRLPEPDHLELRARYVPAAVGEHVGGDWYDAIVLHEGSTTVVIGDVTGHDLAAAARMGQLRGLLRAHAVDRAEAPSAIVARLERSMAALGMDGLATLVLACIEQTDDDRQAGLRRLRWTNAGHPPPILLHPDGHTQLLESTPELLVGLLPDTSRSDQVTALPPGSTVLLYTDGLIEHRGRSLTDGITDLRRVLSTHAGKTLQELLDHLVTELIGQAPDDDCAILAVRAHPEDRPRPPEAGPNHLPQPTRTTRLT</sequence>
<feature type="region of interest" description="Disordered" evidence="2">
    <location>
        <begin position="775"/>
        <end position="798"/>
    </location>
</feature>
<dbReference type="SUPFAM" id="SSF55785">
    <property type="entry name" value="PYP-like sensor domain (PAS domain)"/>
    <property type="match status" value="1"/>
</dbReference>
<comment type="caution">
    <text evidence="5">The sequence shown here is derived from an EMBL/GenBank/DDBJ whole genome shotgun (WGS) entry which is preliminary data.</text>
</comment>
<feature type="region of interest" description="Disordered" evidence="2">
    <location>
        <begin position="85"/>
        <end position="117"/>
    </location>
</feature>
<dbReference type="InterPro" id="IPR001610">
    <property type="entry name" value="PAC"/>
</dbReference>
<dbReference type="InterPro" id="IPR000014">
    <property type="entry name" value="PAS"/>
</dbReference>
<dbReference type="SUPFAM" id="SSF81606">
    <property type="entry name" value="PP2C-like"/>
    <property type="match status" value="1"/>
</dbReference>
<dbReference type="PANTHER" id="PTHR43156">
    <property type="entry name" value="STAGE II SPORULATION PROTEIN E-RELATED"/>
    <property type="match status" value="1"/>
</dbReference>
<dbReference type="RefSeq" id="WP_183392808.1">
    <property type="nucleotide sequence ID" value="NZ_JACHVY010000005.1"/>
</dbReference>
<protein>
    <submittedName>
        <fullName evidence="5">PAS domain S-box-containing protein</fullName>
    </submittedName>
</protein>
<dbReference type="AlphaFoldDB" id="A0A7W4TQE6"/>
<name>A0A7W4TQE6_KINRA</name>
<dbReference type="InterPro" id="IPR029016">
    <property type="entry name" value="GAF-like_dom_sf"/>
</dbReference>
<feature type="compositionally biased region" description="Basic and acidic residues" evidence="2">
    <location>
        <begin position="327"/>
        <end position="341"/>
    </location>
</feature>
<dbReference type="InterPro" id="IPR001932">
    <property type="entry name" value="PPM-type_phosphatase-like_dom"/>
</dbReference>
<dbReference type="Proteomes" id="UP000533269">
    <property type="component" value="Unassembled WGS sequence"/>
</dbReference>
<feature type="domain" description="PAS" evidence="3">
    <location>
        <begin position="205"/>
        <end position="255"/>
    </location>
</feature>
<dbReference type="InterPro" id="IPR036457">
    <property type="entry name" value="PPM-type-like_dom_sf"/>
</dbReference>
<reference evidence="5 6" key="1">
    <citation type="submission" date="2020-08" db="EMBL/GenBank/DDBJ databases">
        <title>The Agave Microbiome: Exploring the role of microbial communities in plant adaptations to desert environments.</title>
        <authorList>
            <person name="Partida-Martinez L.P."/>
        </authorList>
    </citation>
    <scope>NUCLEOTIDE SEQUENCE [LARGE SCALE GENOMIC DNA]</scope>
    <source>
        <strain evidence="5 6">AS2.23</strain>
    </source>
</reference>
<evidence type="ECO:0000313" key="6">
    <source>
        <dbReference type="Proteomes" id="UP000533269"/>
    </source>
</evidence>
<dbReference type="InterPro" id="IPR003018">
    <property type="entry name" value="GAF"/>
</dbReference>
<dbReference type="Pfam" id="PF13185">
    <property type="entry name" value="GAF_2"/>
    <property type="match status" value="1"/>
</dbReference>
<organism evidence="5 6">
    <name type="scientific">Kineococcus radiotolerans</name>
    <dbReference type="NCBI Taxonomy" id="131568"/>
    <lineage>
        <taxon>Bacteria</taxon>
        <taxon>Bacillati</taxon>
        <taxon>Actinomycetota</taxon>
        <taxon>Actinomycetes</taxon>
        <taxon>Kineosporiales</taxon>
        <taxon>Kineosporiaceae</taxon>
        <taxon>Kineococcus</taxon>
    </lineage>
</organism>
<dbReference type="Gene3D" id="3.30.450.20">
    <property type="entry name" value="PAS domain"/>
    <property type="match status" value="1"/>
</dbReference>
<feature type="region of interest" description="Disordered" evidence="2">
    <location>
        <begin position="148"/>
        <end position="177"/>
    </location>
</feature>
<feature type="domain" description="PAC" evidence="4">
    <location>
        <begin position="256"/>
        <end position="310"/>
    </location>
</feature>
<accession>A0A7W4TQE6</accession>
<dbReference type="InterPro" id="IPR052016">
    <property type="entry name" value="Bact_Sigma-Reg"/>
</dbReference>
<gene>
    <name evidence="5" type="ORF">FHR75_004030</name>
</gene>
<feature type="compositionally biased region" description="Polar residues" evidence="2">
    <location>
        <begin position="789"/>
        <end position="798"/>
    </location>
</feature>
<evidence type="ECO:0000259" key="3">
    <source>
        <dbReference type="PROSITE" id="PS50112"/>
    </source>
</evidence>
<proteinExistence type="predicted"/>
<dbReference type="SUPFAM" id="SSF55781">
    <property type="entry name" value="GAF domain-like"/>
    <property type="match status" value="1"/>
</dbReference>
<dbReference type="CDD" id="cd00130">
    <property type="entry name" value="PAS"/>
    <property type="match status" value="1"/>
</dbReference>
<dbReference type="Gene3D" id="3.60.40.10">
    <property type="entry name" value="PPM-type phosphatase domain"/>
    <property type="match status" value="1"/>
</dbReference>
<dbReference type="Pfam" id="PF07228">
    <property type="entry name" value="SpoIIE"/>
    <property type="match status" value="1"/>
</dbReference>
<dbReference type="InterPro" id="IPR000700">
    <property type="entry name" value="PAS-assoc_C"/>
</dbReference>
<feature type="region of interest" description="Disordered" evidence="2">
    <location>
        <begin position="307"/>
        <end position="357"/>
    </location>
</feature>
<dbReference type="PROSITE" id="PS50113">
    <property type="entry name" value="PAC"/>
    <property type="match status" value="1"/>
</dbReference>
<dbReference type="GO" id="GO:0016791">
    <property type="term" value="F:phosphatase activity"/>
    <property type="evidence" value="ECO:0007669"/>
    <property type="project" value="TreeGrafter"/>
</dbReference>
<dbReference type="SMART" id="SM00086">
    <property type="entry name" value="PAC"/>
    <property type="match status" value="1"/>
</dbReference>
<dbReference type="SMART" id="SM00331">
    <property type="entry name" value="PP2C_SIG"/>
    <property type="match status" value="1"/>
</dbReference>
<dbReference type="SMART" id="SM00065">
    <property type="entry name" value="GAF"/>
    <property type="match status" value="1"/>
</dbReference>
<reference evidence="5 6" key="2">
    <citation type="submission" date="2020-08" db="EMBL/GenBank/DDBJ databases">
        <authorList>
            <person name="Partida-Martinez L."/>
            <person name="Huntemann M."/>
            <person name="Clum A."/>
            <person name="Wang J."/>
            <person name="Palaniappan K."/>
            <person name="Ritter S."/>
            <person name="Chen I.-M."/>
            <person name="Stamatis D."/>
            <person name="Reddy T."/>
            <person name="O'Malley R."/>
            <person name="Daum C."/>
            <person name="Shapiro N."/>
            <person name="Ivanova N."/>
            <person name="Kyrpides N."/>
            <person name="Woyke T."/>
        </authorList>
    </citation>
    <scope>NUCLEOTIDE SEQUENCE [LARGE SCALE GENOMIC DNA]</scope>
    <source>
        <strain evidence="5 6">AS2.23</strain>
    </source>
</reference>
<evidence type="ECO:0000259" key="4">
    <source>
        <dbReference type="PROSITE" id="PS50113"/>
    </source>
</evidence>
<dbReference type="InterPro" id="IPR035965">
    <property type="entry name" value="PAS-like_dom_sf"/>
</dbReference>
<dbReference type="NCBIfam" id="TIGR00229">
    <property type="entry name" value="sensory_box"/>
    <property type="match status" value="1"/>
</dbReference>
<evidence type="ECO:0000313" key="5">
    <source>
        <dbReference type="EMBL" id="MBB2903188.1"/>
    </source>
</evidence>
<evidence type="ECO:0000256" key="2">
    <source>
        <dbReference type="SAM" id="MobiDB-lite"/>
    </source>
</evidence>
<dbReference type="Gene3D" id="3.30.450.40">
    <property type="match status" value="1"/>
</dbReference>